<gene>
    <name evidence="3" type="ORF">PoB_006354200</name>
</gene>
<feature type="compositionally biased region" description="Polar residues" evidence="1">
    <location>
        <begin position="234"/>
        <end position="248"/>
    </location>
</feature>
<reference evidence="3 4" key="1">
    <citation type="journal article" date="2021" name="Elife">
        <title>Chloroplast acquisition without the gene transfer in kleptoplastic sea slugs, Plakobranchus ocellatus.</title>
        <authorList>
            <person name="Maeda T."/>
            <person name="Takahashi S."/>
            <person name="Yoshida T."/>
            <person name="Shimamura S."/>
            <person name="Takaki Y."/>
            <person name="Nagai Y."/>
            <person name="Toyoda A."/>
            <person name="Suzuki Y."/>
            <person name="Arimoto A."/>
            <person name="Ishii H."/>
            <person name="Satoh N."/>
            <person name="Nishiyama T."/>
            <person name="Hasebe M."/>
            <person name="Maruyama T."/>
            <person name="Minagawa J."/>
            <person name="Obokata J."/>
            <person name="Shigenobu S."/>
        </authorList>
    </citation>
    <scope>NUCLEOTIDE SEQUENCE [LARGE SCALE GENOMIC DNA]</scope>
</reference>
<feature type="compositionally biased region" description="Basic and acidic residues" evidence="1">
    <location>
        <begin position="194"/>
        <end position="218"/>
    </location>
</feature>
<feature type="compositionally biased region" description="Polar residues" evidence="1">
    <location>
        <begin position="280"/>
        <end position="289"/>
    </location>
</feature>
<dbReference type="AlphaFoldDB" id="A0AAV4CYP4"/>
<sequence>MTIETKAKQNNYCNNSSSSNGSTTTMSTTTSNENCNSSSNTITTITSSSTIEDTDLKVIPVPGRRNSMWCRQHKMHVGKWHVKTLLLSVVLVLIIVVYVRLQNAQIEGGSRARRQELVVHAYGAKPYKSLAYTRRTIAQIRNKTRTADKSKKAPSKKDSPSSVPDKKPDEKIKGKKPLPLTSRNVTRAPGTMKSKHDNRLEKAKGQLEDSNKIIKKEGTFYSNASKPGQDLQRNKSVNSRGASANQSRPKLASKERPSSSRFTPSVKPVKLEDELKTSKRAVSSVIQNKDPQKDPNKSEKDKKTDSSENKSKDNNSDKEKEESNKQDDDDDDDDERDEKDDRATKTKSNTSYADNEKEKHDEKDQSREREKASRPEEIKPLEFIREPEVSNSDQKTPTPSSKKTGLPDKDQSSKSIKQNNNNVKGKTKPDSRQHSEKPHDGLAEDRPKPSSKKSPSSGVKKKPTDIKLVEDSLDLDTPVDKTTSKLRLSVTPAINAKSKESPAAKTNSENGREKINNAIKKEMPPKNMNISESNDKNKSGDNEDLQKPTISEDHTDSSPALSSTKTDSIAMQALPTSADNNLNTDQIVNAKDTSNVPQIRLTDKGNSNEGFYIEGRLHFDNGLGNKVSINNQAQRNVGTDISISTVSGVNNPNSAPDGSLKENTPNNKMNDAASSIWNALYAALDSQRDNKADVAENPQPSTVPPSPPNLPTVPSTERQPIQYREAQDQYEYTDDAEYASYNDLQGNYYNAEYRNGAYNDVDEYSVDNGEYIDGSDYNVIEPANYEDAYQDVYNTKTRINRRRHPSDQLQYRLRDARKQAQRQFSDNRVHSFPNYGQRRFGSYMRVSPNDDPETHQRQDYLVDEYIDETPPNLDHGRSVLNRLPNSDLRRNKMPSSAFKETTNSFMNRDLSLSEDTSWDANTPVLRDRAEVSSGEKQEQEQKAGGPAPQSEENLSRMRQQVSARARMARYAALSAQTDPGPIEIKPLSRIQRAQKLHAIPI</sequence>
<organism evidence="3 4">
    <name type="scientific">Plakobranchus ocellatus</name>
    <dbReference type="NCBI Taxonomy" id="259542"/>
    <lineage>
        <taxon>Eukaryota</taxon>
        <taxon>Metazoa</taxon>
        <taxon>Spiralia</taxon>
        <taxon>Lophotrochozoa</taxon>
        <taxon>Mollusca</taxon>
        <taxon>Gastropoda</taxon>
        <taxon>Heterobranchia</taxon>
        <taxon>Euthyneura</taxon>
        <taxon>Panpulmonata</taxon>
        <taxon>Sacoglossa</taxon>
        <taxon>Placobranchoidea</taxon>
        <taxon>Plakobranchidae</taxon>
        <taxon>Plakobranchus</taxon>
    </lineage>
</organism>
<evidence type="ECO:0000256" key="1">
    <source>
        <dbReference type="SAM" id="MobiDB-lite"/>
    </source>
</evidence>
<feature type="compositionally biased region" description="Basic and acidic residues" evidence="1">
    <location>
        <begin position="427"/>
        <end position="448"/>
    </location>
</feature>
<feature type="transmembrane region" description="Helical" evidence="2">
    <location>
        <begin position="80"/>
        <end position="101"/>
    </location>
</feature>
<keyword evidence="4" id="KW-1185">Reference proteome</keyword>
<feature type="compositionally biased region" description="Pro residues" evidence="1">
    <location>
        <begin position="701"/>
        <end position="711"/>
    </location>
</feature>
<name>A0AAV4CYP4_9GAST</name>
<evidence type="ECO:0000256" key="2">
    <source>
        <dbReference type="SAM" id="Phobius"/>
    </source>
</evidence>
<dbReference type="Proteomes" id="UP000735302">
    <property type="component" value="Unassembled WGS sequence"/>
</dbReference>
<dbReference type="EMBL" id="BLXT01007159">
    <property type="protein sequence ID" value="GFO37037.1"/>
    <property type="molecule type" value="Genomic_DNA"/>
</dbReference>
<feature type="compositionally biased region" description="Polar residues" evidence="1">
    <location>
        <begin position="950"/>
        <end position="962"/>
    </location>
</feature>
<feature type="compositionally biased region" description="Basic and acidic residues" evidence="1">
    <location>
        <begin position="354"/>
        <end position="388"/>
    </location>
</feature>
<feature type="compositionally biased region" description="Basic and acidic residues" evidence="1">
    <location>
        <begin position="925"/>
        <end position="941"/>
    </location>
</feature>
<feature type="region of interest" description="Disordered" evidence="1">
    <location>
        <begin position="141"/>
        <end position="566"/>
    </location>
</feature>
<feature type="region of interest" description="Disordered" evidence="1">
    <location>
        <begin position="691"/>
        <end position="721"/>
    </location>
</feature>
<feature type="compositionally biased region" description="Basic and acidic residues" evidence="1">
    <location>
        <begin position="533"/>
        <end position="556"/>
    </location>
</feature>
<keyword evidence="2" id="KW-0812">Transmembrane</keyword>
<feature type="compositionally biased region" description="Low complexity" evidence="1">
    <location>
        <begin position="413"/>
        <end position="422"/>
    </location>
</feature>
<feature type="compositionally biased region" description="Low complexity" evidence="1">
    <location>
        <begin position="10"/>
        <end position="41"/>
    </location>
</feature>
<evidence type="ECO:0000313" key="4">
    <source>
        <dbReference type="Proteomes" id="UP000735302"/>
    </source>
</evidence>
<feature type="compositionally biased region" description="Basic and acidic residues" evidence="1">
    <location>
        <begin position="145"/>
        <end position="172"/>
    </location>
</feature>
<comment type="caution">
    <text evidence="3">The sequence shown here is derived from an EMBL/GenBank/DDBJ whole genome shotgun (WGS) entry which is preliminary data.</text>
</comment>
<feature type="compositionally biased region" description="Polar residues" evidence="1">
    <location>
        <begin position="557"/>
        <end position="566"/>
    </location>
</feature>
<protein>
    <submittedName>
        <fullName evidence="3">Uncharacterized protein</fullName>
    </submittedName>
</protein>
<feature type="compositionally biased region" description="Basic and acidic residues" evidence="1">
    <location>
        <begin position="290"/>
        <end position="326"/>
    </location>
</feature>
<feature type="region of interest" description="Disordered" evidence="1">
    <location>
        <begin position="644"/>
        <end position="670"/>
    </location>
</feature>
<feature type="compositionally biased region" description="Basic and acidic residues" evidence="1">
    <location>
        <begin position="510"/>
        <end position="524"/>
    </location>
</feature>
<proteinExistence type="predicted"/>
<feature type="compositionally biased region" description="Polar residues" evidence="1">
    <location>
        <begin position="389"/>
        <end position="403"/>
    </location>
</feature>
<feature type="compositionally biased region" description="Acidic residues" evidence="1">
    <location>
        <begin position="327"/>
        <end position="338"/>
    </location>
</feature>
<feature type="region of interest" description="Disordered" evidence="1">
    <location>
        <begin position="1"/>
        <end position="41"/>
    </location>
</feature>
<accession>A0AAV4CYP4</accession>
<feature type="region of interest" description="Disordered" evidence="1">
    <location>
        <begin position="914"/>
        <end position="967"/>
    </location>
</feature>
<keyword evidence="2" id="KW-0472">Membrane</keyword>
<feature type="region of interest" description="Disordered" evidence="1">
    <location>
        <begin position="867"/>
        <end position="902"/>
    </location>
</feature>
<evidence type="ECO:0000313" key="3">
    <source>
        <dbReference type="EMBL" id="GFO37037.1"/>
    </source>
</evidence>
<keyword evidence="2" id="KW-1133">Transmembrane helix</keyword>